<dbReference type="InterPro" id="IPR002401">
    <property type="entry name" value="Cyt_P450_E_grp-I"/>
</dbReference>
<feature type="domain" description="Deacetylase sirtuin-type" evidence="13">
    <location>
        <begin position="612"/>
        <end position="874"/>
    </location>
</feature>
<evidence type="ECO:0000313" key="14">
    <source>
        <dbReference type="EMBL" id="EKG15375.1"/>
    </source>
</evidence>
<evidence type="ECO:0000256" key="4">
    <source>
        <dbReference type="ARBA" id="ARBA00022617"/>
    </source>
</evidence>
<keyword evidence="5" id="KW-0808">Transferase</keyword>
<dbReference type="eggNOG" id="KOG2682">
    <property type="taxonomic scope" value="Eukaryota"/>
</dbReference>
<dbReference type="EMBL" id="AHHD01000300">
    <property type="protein sequence ID" value="EKG15375.1"/>
    <property type="molecule type" value="Genomic_DNA"/>
</dbReference>
<keyword evidence="10" id="KW-0862">Zinc</keyword>
<dbReference type="PRINTS" id="PR00463">
    <property type="entry name" value="EP450I"/>
</dbReference>
<name>K2SEV8_MACPH</name>
<feature type="active site" description="Proton acceptor" evidence="10">
    <location>
        <position position="742"/>
    </location>
</feature>
<feature type="binding site" evidence="10">
    <location>
        <position position="779"/>
    </location>
    <ligand>
        <name>Zn(2+)</name>
        <dbReference type="ChEBI" id="CHEBI:29105"/>
    </ligand>
</feature>
<comment type="cofactor">
    <cofactor evidence="1 9">
        <name>heme</name>
        <dbReference type="ChEBI" id="CHEBI:30413"/>
    </cofactor>
</comment>
<dbReference type="CDD" id="cd11058">
    <property type="entry name" value="CYP60B-like"/>
    <property type="match status" value="1"/>
</dbReference>
<dbReference type="Pfam" id="PF02146">
    <property type="entry name" value="SIR2"/>
    <property type="match status" value="1"/>
</dbReference>
<dbReference type="CDD" id="cd01408">
    <property type="entry name" value="SIRT1"/>
    <property type="match status" value="1"/>
</dbReference>
<gene>
    <name evidence="14" type="ORF">MPH_07426</name>
</gene>
<feature type="binding site" evidence="10">
    <location>
        <position position="753"/>
    </location>
    <ligand>
        <name>Zn(2+)</name>
        <dbReference type="ChEBI" id="CHEBI:29105"/>
    </ligand>
</feature>
<dbReference type="PANTHER" id="PTHR24305">
    <property type="entry name" value="CYTOCHROME P450"/>
    <property type="match status" value="1"/>
</dbReference>
<evidence type="ECO:0000256" key="11">
    <source>
        <dbReference type="SAM" id="MobiDB-lite"/>
    </source>
</evidence>
<dbReference type="InParanoid" id="K2SEV8"/>
<evidence type="ECO:0000256" key="12">
    <source>
        <dbReference type="SAM" id="Phobius"/>
    </source>
</evidence>
<accession>K2SEV8</accession>
<evidence type="ECO:0000256" key="8">
    <source>
        <dbReference type="ARBA" id="ARBA00023027"/>
    </source>
</evidence>
<dbReference type="AlphaFoldDB" id="K2SEV8"/>
<keyword evidence="12" id="KW-0812">Transmembrane</keyword>
<feature type="binding site" evidence="10">
    <location>
        <position position="750"/>
    </location>
    <ligand>
        <name>Zn(2+)</name>
        <dbReference type="ChEBI" id="CHEBI:29105"/>
    </ligand>
</feature>
<evidence type="ECO:0000256" key="6">
    <source>
        <dbReference type="ARBA" id="ARBA00022723"/>
    </source>
</evidence>
<dbReference type="InterPro" id="IPR017972">
    <property type="entry name" value="Cyt_P450_CS"/>
</dbReference>
<dbReference type="GO" id="GO:0020037">
    <property type="term" value="F:heme binding"/>
    <property type="evidence" value="ECO:0007669"/>
    <property type="project" value="InterPro"/>
</dbReference>
<dbReference type="eggNOG" id="KOG0158">
    <property type="taxonomic scope" value="Eukaryota"/>
</dbReference>
<dbReference type="InterPro" id="IPR029035">
    <property type="entry name" value="DHS-like_NAD/FAD-binding_dom"/>
</dbReference>
<dbReference type="GO" id="GO:0005506">
    <property type="term" value="F:iron ion binding"/>
    <property type="evidence" value="ECO:0007669"/>
    <property type="project" value="InterPro"/>
</dbReference>
<evidence type="ECO:0000256" key="3">
    <source>
        <dbReference type="ARBA" id="ARBA00010617"/>
    </source>
</evidence>
<keyword evidence="4 9" id="KW-0349">Heme</keyword>
<evidence type="ECO:0000313" key="15">
    <source>
        <dbReference type="Proteomes" id="UP000007129"/>
    </source>
</evidence>
<evidence type="ECO:0000256" key="7">
    <source>
        <dbReference type="ARBA" id="ARBA00023004"/>
    </source>
</evidence>
<comment type="similarity">
    <text evidence="3">Belongs to the cytochrome P450 family.</text>
</comment>
<dbReference type="STRING" id="1126212.K2SEV8"/>
<dbReference type="InterPro" id="IPR026590">
    <property type="entry name" value="Ssirtuin_cat_dom"/>
</dbReference>
<sequence length="1005" mass="113300">MEQLPKRSFLEVGNFSSHNASSRLFSLENIRLLAGGVICLLLLKFVATAFYNVYFHPLSKYPGPTYAAISGSVWHFITLKGDLPEWVRRQHDKYGEVVRLGPDRLSYIDPQAWKDIFGHRTGGRQENPKDKRFYGKEYNGEDTLVTIESVAAHGRLRKVFANAFSDKALKMQEPLIKKYVDQLIDVMRRSVKDDKDASLDMVKLYNCTTFDIMGDLTFGEPLGMLDTSEYTPWVKAVFASIKTGALYRMHLEYPIIRPIIRWLIPKSMRDLERLHFQHSADRVDRRLARGVTKEKPDIWSLVLEKGQDELTIGKMHANSSLFMVAGTETTATLLSGLTYHFLKNPDKMQKAVDEVRALAEDELTLEQLPRLRYLNACFEEALRVYPPVPIGPPRTTPEGGNAICGEWVPGKTRVTVPQWASYRSALNFKDPNSFIPERWLPGSGYESDRKDVLQPFSFGPRNCLGKNLAYHEMRIIMAKVLWHFDLELCQQSETWAEQKCQQGEELAFLQRRESGMRRIGRPEESRQFYCDVRWAQPCAWVATPASAVYRRLRTWLALATIGRKHKPHRQHAQGPPKGRHGKDKNPNRGKAGRGWSMGQDESTIVDESIPPSTLSTRDLDGVAKFIRDGRAKKVVVMTGAGISTSAGIPDFRSPDTGLYANLARLNLPYAEAVFDISYFRNNPLPFYTLAQELYPGKYRPTITHSFIRLLYEKGILLKLFTQNIDCLEREAGVPGDMIVEAHGSFAEQACIECGASYPDDKMKDHIQRMEPPRCEQDHCGGLVKPKIVFFGEQLPASFFDNRDKPAEADLCIVMGTSLTVQPFASLPNFVRDGCPRLLINKEQVGSIGSRGDDVMLLDDCDTGVRRLAEACGWLEELEALWAQTAPKAASDLGREPPKSKDEILGDEVEKLSKQVDQTLKLADSQHKWLEDHVDKKSKTKLSPDPPQPAKELSAQPDMGNVTDSGESRAKSPADIKQDATPKIPTDEHSGNLAHVFPHMANKPSL</sequence>
<dbReference type="PROSITE" id="PS50305">
    <property type="entry name" value="SIRTUIN"/>
    <property type="match status" value="1"/>
</dbReference>
<evidence type="ECO:0000256" key="2">
    <source>
        <dbReference type="ARBA" id="ARBA00006924"/>
    </source>
</evidence>
<dbReference type="Gene3D" id="3.40.50.1220">
    <property type="entry name" value="TPP-binding domain"/>
    <property type="match status" value="1"/>
</dbReference>
<dbReference type="InterPro" id="IPR001128">
    <property type="entry name" value="Cyt_P450"/>
</dbReference>
<dbReference type="PANTHER" id="PTHR24305:SF210">
    <property type="entry name" value="CYTOCHROME P450 MONOOXYGENASE ASQL-RELATED"/>
    <property type="match status" value="1"/>
</dbReference>
<dbReference type="VEuPathDB" id="FungiDB:MPH_07426"/>
<dbReference type="PROSITE" id="PS00086">
    <property type="entry name" value="CYTOCHROME_P450"/>
    <property type="match status" value="1"/>
</dbReference>
<feature type="binding site" description="axial binding residue" evidence="9">
    <location>
        <position position="463"/>
    </location>
    <ligand>
        <name>heme</name>
        <dbReference type="ChEBI" id="CHEBI:30413"/>
    </ligand>
    <ligandPart>
        <name>Fe</name>
        <dbReference type="ChEBI" id="CHEBI:18248"/>
    </ligandPart>
</feature>
<comment type="similarity">
    <text evidence="2">Belongs to the sirtuin family. Class I subfamily.</text>
</comment>
<dbReference type="Proteomes" id="UP000007129">
    <property type="component" value="Unassembled WGS sequence"/>
</dbReference>
<dbReference type="InterPro" id="IPR003000">
    <property type="entry name" value="Sirtuin"/>
</dbReference>
<keyword evidence="12" id="KW-0472">Membrane</keyword>
<feature type="region of interest" description="Disordered" evidence="11">
    <location>
        <begin position="930"/>
        <end position="1005"/>
    </location>
</feature>
<feature type="transmembrane region" description="Helical" evidence="12">
    <location>
        <begin position="32"/>
        <end position="54"/>
    </location>
</feature>
<dbReference type="Pfam" id="PF00067">
    <property type="entry name" value="p450"/>
    <property type="match status" value="1"/>
</dbReference>
<dbReference type="OrthoDB" id="420264at2759"/>
<dbReference type="GO" id="GO:0016740">
    <property type="term" value="F:transferase activity"/>
    <property type="evidence" value="ECO:0007669"/>
    <property type="project" value="UniProtKB-KW"/>
</dbReference>
<dbReference type="InterPro" id="IPR036396">
    <property type="entry name" value="Cyt_P450_sf"/>
</dbReference>
<dbReference type="InterPro" id="IPR050121">
    <property type="entry name" value="Cytochrome_P450_monoxygenase"/>
</dbReference>
<dbReference type="SUPFAM" id="SSF52467">
    <property type="entry name" value="DHS-like NAD/FAD-binding domain"/>
    <property type="match status" value="1"/>
</dbReference>
<keyword evidence="6 9" id="KW-0479">Metal-binding</keyword>
<feature type="compositionally biased region" description="Basic residues" evidence="11">
    <location>
        <begin position="563"/>
        <end position="582"/>
    </location>
</feature>
<dbReference type="SUPFAM" id="SSF48264">
    <property type="entry name" value="Cytochrome P450"/>
    <property type="match status" value="1"/>
</dbReference>
<dbReference type="GO" id="GO:0016705">
    <property type="term" value="F:oxidoreductase activity, acting on paired donors, with incorporation or reduction of molecular oxygen"/>
    <property type="evidence" value="ECO:0007669"/>
    <property type="project" value="InterPro"/>
</dbReference>
<proteinExistence type="inferred from homology"/>
<evidence type="ECO:0000256" key="5">
    <source>
        <dbReference type="ARBA" id="ARBA00022679"/>
    </source>
</evidence>
<keyword evidence="12" id="KW-1133">Transmembrane helix</keyword>
<evidence type="ECO:0000256" key="10">
    <source>
        <dbReference type="PROSITE-ProRule" id="PRU00236"/>
    </source>
</evidence>
<feature type="compositionally biased region" description="Basic and acidic residues" evidence="11">
    <location>
        <begin position="965"/>
        <end position="989"/>
    </location>
</feature>
<keyword evidence="7 9" id="KW-0408">Iron</keyword>
<evidence type="ECO:0000256" key="1">
    <source>
        <dbReference type="ARBA" id="ARBA00001971"/>
    </source>
</evidence>
<dbReference type="HOGENOM" id="CLU_298769_0_0_1"/>
<evidence type="ECO:0000259" key="13">
    <source>
        <dbReference type="PROSITE" id="PS50305"/>
    </source>
</evidence>
<organism evidence="14 15">
    <name type="scientific">Macrophomina phaseolina (strain MS6)</name>
    <name type="common">Charcoal rot fungus</name>
    <dbReference type="NCBI Taxonomy" id="1126212"/>
    <lineage>
        <taxon>Eukaryota</taxon>
        <taxon>Fungi</taxon>
        <taxon>Dikarya</taxon>
        <taxon>Ascomycota</taxon>
        <taxon>Pezizomycotina</taxon>
        <taxon>Dothideomycetes</taxon>
        <taxon>Dothideomycetes incertae sedis</taxon>
        <taxon>Botryosphaeriales</taxon>
        <taxon>Botryosphaeriaceae</taxon>
        <taxon>Macrophomina</taxon>
    </lineage>
</organism>
<dbReference type="Gene3D" id="3.30.1600.10">
    <property type="entry name" value="SIR2/SIRT2 'Small Domain"/>
    <property type="match status" value="1"/>
</dbReference>
<dbReference type="InterPro" id="IPR026591">
    <property type="entry name" value="Sirtuin_cat_small_dom_sf"/>
</dbReference>
<evidence type="ECO:0000256" key="9">
    <source>
        <dbReference type="PIRSR" id="PIRSR602401-1"/>
    </source>
</evidence>
<comment type="caution">
    <text evidence="14">The sequence shown here is derived from an EMBL/GenBank/DDBJ whole genome shotgun (WGS) entry which is preliminary data.</text>
</comment>
<feature type="binding site" evidence="10">
    <location>
        <position position="774"/>
    </location>
    <ligand>
        <name>Zn(2+)</name>
        <dbReference type="ChEBI" id="CHEBI:29105"/>
    </ligand>
</feature>
<dbReference type="GO" id="GO:0004497">
    <property type="term" value="F:monooxygenase activity"/>
    <property type="evidence" value="ECO:0007669"/>
    <property type="project" value="InterPro"/>
</dbReference>
<dbReference type="GO" id="GO:0070403">
    <property type="term" value="F:NAD+ binding"/>
    <property type="evidence" value="ECO:0007669"/>
    <property type="project" value="InterPro"/>
</dbReference>
<dbReference type="PRINTS" id="PR00385">
    <property type="entry name" value="P450"/>
</dbReference>
<keyword evidence="8" id="KW-0520">NAD</keyword>
<reference evidence="14 15" key="1">
    <citation type="journal article" date="2012" name="BMC Genomics">
        <title>Tools to kill: Genome of one of the most destructive plant pathogenic fungi Macrophomina phaseolina.</title>
        <authorList>
            <person name="Islam M.S."/>
            <person name="Haque M.S."/>
            <person name="Islam M.M."/>
            <person name="Emdad E.M."/>
            <person name="Halim A."/>
            <person name="Hossen Q.M.M."/>
            <person name="Hossain M.Z."/>
            <person name="Ahmed B."/>
            <person name="Rahim S."/>
            <person name="Rahman M.S."/>
            <person name="Alam M.M."/>
            <person name="Hou S."/>
            <person name="Wan X."/>
            <person name="Saito J.A."/>
            <person name="Alam M."/>
        </authorList>
    </citation>
    <scope>NUCLEOTIDE SEQUENCE [LARGE SCALE GENOMIC DNA]</scope>
    <source>
        <strain evidence="14 15">MS6</strain>
    </source>
</reference>
<dbReference type="Gene3D" id="1.10.630.10">
    <property type="entry name" value="Cytochrome P450"/>
    <property type="match status" value="1"/>
</dbReference>
<protein>
    <submittedName>
        <fullName evidence="14">Cytochrome P450</fullName>
    </submittedName>
</protein>
<feature type="region of interest" description="Disordered" evidence="11">
    <location>
        <begin position="563"/>
        <end position="612"/>
    </location>
</feature>